<evidence type="ECO:0000259" key="1">
    <source>
        <dbReference type="Pfam" id="PF12660"/>
    </source>
</evidence>
<protein>
    <recommendedName>
        <fullName evidence="1">Transcription factor IIIC putative zinc-finger domain-containing protein</fullName>
    </recommendedName>
</protein>
<sequence length="705" mass="80783">MTKDIAITRSVVTNQANPIDWSLDSKITVVIANQPFFYIIDNSFKPNKVLINNLENSLINIVGYNESLQITQTSVENNVQLASWNFKCQLGLLLNNLNLFIANNRFIVNNDDFINVNNFLKNYYKIDCSLIIKNCDLLKLRIHSFSWSKDLLSSKLEVPLYLSIATEDGSIVILQSNSTGQLTVNSIFKTPNGWANALSWSPWSYNDKTKDYVSYLLIILKDNSTYLKKIILKETIIVDGDLIQLKAESNFSISNFKWSCIGNKSILSVVSTNLLQVFTIDNNSNNVTENEIKLGSFYSISNILHIKSDKNLIIVMTNSFNLLFVFRYAINKPSLILKYMVNYNNLKELEKIQDEEIILRYFIKKLIRVLKINSNSNLISIRGLSIDGLNNLLAFSYVLNDKLVPSDLKAPLNLSFKTCVLPIFNHIDFTDEVKLSKFFYNIIEEYNFFKVNPMLLLKEIEVFCDSKKIDDQLLVQKLSDRFNDDLKLTFSDVRLDKNSLSNSLHINLIQLNDKAIQKLQIASSLFKDNDSLIKNDFFKNPDFKILRLIITVVIAFVNNSTNKKKLITTPLDEALYESYNYFLNPNENNISKEMMIKQENNGGSEGKVISITNKDLKITEVFNLESLNLHSIQSLNNNILWKRCCLTLLPIMDTGSITCGNCSKTCINIKNLCNYSIDENSSLTREILNFFHSWCAFCGNRLNQN</sequence>
<evidence type="ECO:0000313" key="2">
    <source>
        <dbReference type="EMBL" id="ODV96396.1"/>
    </source>
</evidence>
<gene>
    <name evidence="2" type="ORF">PACTADRAFT_33570</name>
</gene>
<dbReference type="InterPro" id="IPR015943">
    <property type="entry name" value="WD40/YVTN_repeat-like_dom_sf"/>
</dbReference>
<dbReference type="Proteomes" id="UP000094236">
    <property type="component" value="Unassembled WGS sequence"/>
</dbReference>
<organism evidence="2 3">
    <name type="scientific">Pachysolen tannophilus NRRL Y-2460</name>
    <dbReference type="NCBI Taxonomy" id="669874"/>
    <lineage>
        <taxon>Eukaryota</taxon>
        <taxon>Fungi</taxon>
        <taxon>Dikarya</taxon>
        <taxon>Ascomycota</taxon>
        <taxon>Saccharomycotina</taxon>
        <taxon>Pichiomycetes</taxon>
        <taxon>Pachysolenaceae</taxon>
        <taxon>Pachysolen</taxon>
    </lineage>
</organism>
<dbReference type="Gene3D" id="2.130.10.10">
    <property type="entry name" value="YVTN repeat-like/Quinoprotein amine dehydrogenase"/>
    <property type="match status" value="1"/>
</dbReference>
<reference evidence="3" key="1">
    <citation type="submission" date="2016-05" db="EMBL/GenBank/DDBJ databases">
        <title>Comparative genomics of biotechnologically important yeasts.</title>
        <authorList>
            <consortium name="DOE Joint Genome Institute"/>
            <person name="Riley R."/>
            <person name="Haridas S."/>
            <person name="Wolfe K.H."/>
            <person name="Lopes M.R."/>
            <person name="Hittinger C.T."/>
            <person name="Goker M."/>
            <person name="Salamov A."/>
            <person name="Wisecaver J."/>
            <person name="Long T.M."/>
            <person name="Aerts A.L."/>
            <person name="Barry K."/>
            <person name="Choi C."/>
            <person name="Clum A."/>
            <person name="Coughlan A.Y."/>
            <person name="Deshpande S."/>
            <person name="Douglass A.P."/>
            <person name="Hanson S.J."/>
            <person name="Klenk H.-P."/>
            <person name="Labutti K."/>
            <person name="Lapidus A."/>
            <person name="Lindquist E."/>
            <person name="Lipzen A."/>
            <person name="Meier-Kolthoff J.P."/>
            <person name="Ohm R.A."/>
            <person name="Otillar R.P."/>
            <person name="Pangilinan J."/>
            <person name="Peng Y."/>
            <person name="Rokas A."/>
            <person name="Rosa C.A."/>
            <person name="Scheuner C."/>
            <person name="Sibirny A.A."/>
            <person name="Slot J.C."/>
            <person name="Stielow J.B."/>
            <person name="Sun H."/>
            <person name="Kurtzman C.P."/>
            <person name="Blackwell M."/>
            <person name="Grigoriev I.V."/>
            <person name="Jeffries T.W."/>
        </authorList>
    </citation>
    <scope>NUCLEOTIDE SEQUENCE [LARGE SCALE GENOMIC DNA]</scope>
    <source>
        <strain evidence="3">NRRL Y-2460</strain>
    </source>
</reference>
<name>A0A1E4TXC4_PACTA</name>
<dbReference type="AlphaFoldDB" id="A0A1E4TXC4"/>
<dbReference type="OrthoDB" id="6021743at2759"/>
<dbReference type="InterPro" id="IPR024764">
    <property type="entry name" value="TFIIIC_Znf"/>
</dbReference>
<proteinExistence type="predicted"/>
<keyword evidence="3" id="KW-1185">Reference proteome</keyword>
<evidence type="ECO:0000313" key="3">
    <source>
        <dbReference type="Proteomes" id="UP000094236"/>
    </source>
</evidence>
<dbReference type="Pfam" id="PF12660">
    <property type="entry name" value="zf-TFIIIC"/>
    <property type="match status" value="1"/>
</dbReference>
<feature type="domain" description="Transcription factor IIIC putative zinc-finger" evidence="1">
    <location>
        <begin position="637"/>
        <end position="701"/>
    </location>
</feature>
<accession>A0A1E4TXC4</accession>
<dbReference type="EMBL" id="KV454013">
    <property type="protein sequence ID" value="ODV96396.1"/>
    <property type="molecule type" value="Genomic_DNA"/>
</dbReference>